<organism evidence="1 2">
    <name type="scientific">Stachybotrys chlorohalonatus (strain IBT 40285)</name>
    <dbReference type="NCBI Taxonomy" id="1283841"/>
    <lineage>
        <taxon>Eukaryota</taxon>
        <taxon>Fungi</taxon>
        <taxon>Dikarya</taxon>
        <taxon>Ascomycota</taxon>
        <taxon>Pezizomycotina</taxon>
        <taxon>Sordariomycetes</taxon>
        <taxon>Hypocreomycetidae</taxon>
        <taxon>Hypocreales</taxon>
        <taxon>Stachybotryaceae</taxon>
        <taxon>Stachybotrys</taxon>
    </lineage>
</organism>
<gene>
    <name evidence="1" type="ORF">S40285_02873</name>
</gene>
<keyword evidence="2" id="KW-1185">Reference proteome</keyword>
<evidence type="ECO:0000313" key="1">
    <source>
        <dbReference type="EMBL" id="KFA64888.1"/>
    </source>
</evidence>
<evidence type="ECO:0000313" key="2">
    <source>
        <dbReference type="Proteomes" id="UP000028524"/>
    </source>
</evidence>
<dbReference type="SUPFAM" id="SSF50969">
    <property type="entry name" value="YVTN repeat-like/Quinoprotein amine dehydrogenase"/>
    <property type="match status" value="1"/>
</dbReference>
<protein>
    <submittedName>
        <fullName evidence="1">Uncharacterized protein</fullName>
    </submittedName>
</protein>
<dbReference type="AlphaFoldDB" id="A0A084QLQ3"/>
<proteinExistence type="predicted"/>
<accession>A0A084QLQ3</accession>
<dbReference type="Proteomes" id="UP000028524">
    <property type="component" value="Unassembled WGS sequence"/>
</dbReference>
<dbReference type="HOGENOM" id="CLU_924937_0_0_1"/>
<dbReference type="InterPro" id="IPR011044">
    <property type="entry name" value="Quino_amine_DH_bsu"/>
</dbReference>
<dbReference type="EMBL" id="KL660643">
    <property type="protein sequence ID" value="KFA64888.1"/>
    <property type="molecule type" value="Genomic_DNA"/>
</dbReference>
<sequence length="301" mass="33264">MALSDITGWTSLGPIRLDPACKLAALSYGNGSVAIWDLASNERIGTFEKEGFEKVHATPQTLDMLFNPVAELELLATVYKDGGIYVVRLQGRRLSRTSNAGTKGGIAAYPRSAVKLISSEGTLINEGSDWAGGWWMKHRKEESILLVIQAEIISFCDRKSLSLMSNHGQFALLTLNTVTENANHWVGGAGSNHVVQVLIQPQTQQTTLMAIDITKVTKGGKYMHLQSLRIDSLQLQLGMLDSLKTLSQATYYTRHFFIPLTWRSGLGSVIRIISKTAVAFGRAEQLAVFHEFLKFEEKFAF</sequence>
<dbReference type="OrthoDB" id="194358at2759"/>
<reference evidence="1 2" key="1">
    <citation type="journal article" date="2014" name="BMC Genomics">
        <title>Comparative genome sequencing reveals chemotype-specific gene clusters in the toxigenic black mold Stachybotrys.</title>
        <authorList>
            <person name="Semeiks J."/>
            <person name="Borek D."/>
            <person name="Otwinowski Z."/>
            <person name="Grishin N.V."/>
        </authorList>
    </citation>
    <scope>NUCLEOTIDE SEQUENCE [LARGE SCALE GENOMIC DNA]</scope>
    <source>
        <strain evidence="1 2">IBT 40285</strain>
    </source>
</reference>
<name>A0A084QLQ3_STAC4</name>
<dbReference type="InParanoid" id="A0A084QLQ3"/>